<comment type="pathway">
    <text evidence="2 14">Amino-acid degradation; L-valine degradation.</text>
</comment>
<dbReference type="FunFam" id="1.10.1040.10:FF:000006">
    <property type="entry name" value="3-hydroxyisobutyrate dehydrogenase"/>
    <property type="match status" value="1"/>
</dbReference>
<dbReference type="UniPathway" id="UPA00362"/>
<comment type="subcellular location">
    <subcellularLocation>
        <location evidence="1">Mitochondrion</location>
    </subcellularLocation>
</comment>
<dbReference type="Pfam" id="PF14833">
    <property type="entry name" value="NAD_binding_11"/>
    <property type="match status" value="1"/>
</dbReference>
<dbReference type="PANTHER" id="PTHR46158:SF2">
    <property type="entry name" value="OS02G0165000 PROTEIN"/>
    <property type="match status" value="1"/>
</dbReference>
<feature type="compositionally biased region" description="Polar residues" evidence="15">
    <location>
        <begin position="449"/>
        <end position="458"/>
    </location>
</feature>
<comment type="catalytic activity">
    <reaction evidence="13 14">
        <text>3-hydroxy-2-methylpropanoate + NAD(+) = 2-methyl-3-oxopropanoate + NADH + H(+)</text>
        <dbReference type="Rhea" id="RHEA:17681"/>
        <dbReference type="ChEBI" id="CHEBI:11805"/>
        <dbReference type="ChEBI" id="CHEBI:15378"/>
        <dbReference type="ChEBI" id="CHEBI:57540"/>
        <dbReference type="ChEBI" id="CHEBI:57700"/>
        <dbReference type="ChEBI" id="CHEBI:57945"/>
        <dbReference type="EC" id="1.1.1.31"/>
    </reaction>
</comment>
<dbReference type="GO" id="GO:0006574">
    <property type="term" value="P:L-valine catabolic process"/>
    <property type="evidence" value="ECO:0007669"/>
    <property type="project" value="UniProtKB-UniPathway"/>
</dbReference>
<keyword evidence="6" id="KW-0479">Metal-binding</keyword>
<feature type="region of interest" description="Disordered" evidence="15">
    <location>
        <begin position="1"/>
        <end position="117"/>
    </location>
</feature>
<dbReference type="GO" id="GO:0051287">
    <property type="term" value="F:NAD binding"/>
    <property type="evidence" value="ECO:0007669"/>
    <property type="project" value="InterPro"/>
</dbReference>
<accession>A0A5J9TB02</accession>
<keyword evidence="10 14" id="KW-0560">Oxidoreductase</keyword>
<dbReference type="Proteomes" id="UP000324897">
    <property type="component" value="Chromosome 3"/>
</dbReference>
<evidence type="ECO:0000256" key="15">
    <source>
        <dbReference type="SAM" id="MobiDB-lite"/>
    </source>
</evidence>
<dbReference type="NCBIfam" id="TIGR01692">
    <property type="entry name" value="HIBADH"/>
    <property type="match status" value="1"/>
</dbReference>
<evidence type="ECO:0000313" key="18">
    <source>
        <dbReference type="EMBL" id="TVU08545.1"/>
    </source>
</evidence>
<dbReference type="SMART" id="SM00744">
    <property type="entry name" value="RINGv"/>
    <property type="match status" value="1"/>
</dbReference>
<comment type="similarity">
    <text evidence="3">Belongs to the HIBADH-related family. 3-hydroxyisobutyrate dehydrogenase subfamily.</text>
</comment>
<dbReference type="InterPro" id="IPR002204">
    <property type="entry name" value="3-OH-isobutyrate_DH-rel_CS"/>
</dbReference>
<dbReference type="InterPro" id="IPR011548">
    <property type="entry name" value="HIBADH"/>
</dbReference>
<dbReference type="PROSITE" id="PS00895">
    <property type="entry name" value="3_HYDROXYISOBUT_DH"/>
    <property type="match status" value="1"/>
</dbReference>
<sequence length="897" mass="97507">MDNADGPPPDSGDRAAPDQDGNDQSAPGHNPRRPNLSLQIPARTLDNQIPTSTRINIPASPSSTRAGLPPRPNSTRTKSSIKNIVPQHSFRARSSAPEGDRVILLNPGTPSEGQQENLNTARSFSFRKVINSLAAKRTHSLPVTPMGTNDKVSSPGNQIENLPTTSNQEVQTKIRRSLSVPGNRKNKSLRRADSLGVIRVIPTTPRPVPVDNPTTTSNDGIQETADVPEDEGEDIPEEEAVCRICFVELNEGGETLKMECSCKGELALAHQDCAVKWFSIKGNKICDVCKQEVTNLPVTLLRIPTQTANRRMANAAQQRAAAQQYRFWQDIPILVMVSMLAYFCFLEQLLVTDLQSRALAISLPFSCVLGLLSSMIASTMVSKSYLWAYASFQFAIVILFAHIFYNVLRVNPVLAVLLSSFTGFGIAISTNSLLVEYLRWRSRRNQRLAQRASNNAQRPESENNRANENNGDRQQGHNPESGNDAIKKCKECFTKMKNRVSSKERKKCKECEQLALICAVVIAQHRAQHSIILLFVGEGPAPPSPRATFLHRSTPATTIVAAASWHPSTGIELARVVAGAFQNVGFIGLGNMGSHMARNLIMAGYKVTVHDINENAMKKFSDDGIPTKQSPLEVSESSDVIITMLPSSSHVLDVYNGPNGLLGTGGRLGPWLYIDSSTVDPHTSRKISIDVARCHLKEKRGHAKKPMILDAPVSGGVPAAEAGKLTFMVGGSEEAYIAAKSLLLSMGKKAIYCGGNKNSILIFVLKAAKICNNMAMAISMLGVSEAFALGQNLGIKASTLTDIFNCSSARCWSSDTYNPVPGVMESVPSSRNYDGGFTSKLMAKDLDLAMASASGVGFKCPMGSEALEIYRKLCEDGCQSKDFSCVFHHYYAGKDEK</sequence>
<dbReference type="InterPro" id="IPR013083">
    <property type="entry name" value="Znf_RING/FYVE/PHD"/>
</dbReference>
<keyword evidence="12" id="KW-0496">Mitochondrion</keyword>
<dbReference type="InterPro" id="IPR029154">
    <property type="entry name" value="HIBADH-like_NADP-bd"/>
</dbReference>
<evidence type="ECO:0000256" key="7">
    <source>
        <dbReference type="ARBA" id="ARBA00022771"/>
    </source>
</evidence>
<evidence type="ECO:0000256" key="5">
    <source>
        <dbReference type="ARBA" id="ARBA00022456"/>
    </source>
</evidence>
<dbReference type="PROSITE" id="PS51292">
    <property type="entry name" value="ZF_RING_CH"/>
    <property type="match status" value="1"/>
</dbReference>
<dbReference type="InterPro" id="IPR006115">
    <property type="entry name" value="6PGDH_NADP-bd"/>
</dbReference>
<evidence type="ECO:0000256" key="13">
    <source>
        <dbReference type="ARBA" id="ARBA00049197"/>
    </source>
</evidence>
<dbReference type="Pfam" id="PF12906">
    <property type="entry name" value="RINGv"/>
    <property type="match status" value="1"/>
</dbReference>
<keyword evidence="9" id="KW-0809">Transit peptide</keyword>
<dbReference type="InterPro" id="IPR008927">
    <property type="entry name" value="6-PGluconate_DH-like_C_sf"/>
</dbReference>
<evidence type="ECO:0000256" key="16">
    <source>
        <dbReference type="SAM" id="Phobius"/>
    </source>
</evidence>
<reference evidence="18 19" key="1">
    <citation type="journal article" date="2019" name="Sci. Rep.">
        <title>A high-quality genome of Eragrostis curvula grass provides insights into Poaceae evolution and supports new strategies to enhance forage quality.</title>
        <authorList>
            <person name="Carballo J."/>
            <person name="Santos B.A.C.M."/>
            <person name="Zappacosta D."/>
            <person name="Garbus I."/>
            <person name="Selva J.P."/>
            <person name="Gallo C.A."/>
            <person name="Diaz A."/>
            <person name="Albertini E."/>
            <person name="Caccamo M."/>
            <person name="Echenique V."/>
        </authorList>
    </citation>
    <scope>NUCLEOTIDE SEQUENCE [LARGE SCALE GENOMIC DNA]</scope>
    <source>
        <strain evidence="19">cv. Victoria</strain>
        <tissue evidence="18">Leaf</tissue>
    </source>
</reference>
<dbReference type="SUPFAM" id="SSF48179">
    <property type="entry name" value="6-phosphogluconate dehydrogenase C-terminal domain-like"/>
    <property type="match status" value="1"/>
</dbReference>
<feature type="transmembrane region" description="Helical" evidence="16">
    <location>
        <begin position="331"/>
        <end position="351"/>
    </location>
</feature>
<dbReference type="GO" id="GO:0050661">
    <property type="term" value="F:NADP binding"/>
    <property type="evidence" value="ECO:0007669"/>
    <property type="project" value="InterPro"/>
</dbReference>
<dbReference type="EMBL" id="RWGY01000039">
    <property type="protein sequence ID" value="TVU08545.1"/>
    <property type="molecule type" value="Genomic_DNA"/>
</dbReference>
<evidence type="ECO:0000256" key="11">
    <source>
        <dbReference type="ARBA" id="ARBA00023027"/>
    </source>
</evidence>
<feature type="domain" description="RING-CH-type" evidence="17">
    <location>
        <begin position="234"/>
        <end position="296"/>
    </location>
</feature>
<dbReference type="AlphaFoldDB" id="A0A5J9TB02"/>
<evidence type="ECO:0000256" key="2">
    <source>
        <dbReference type="ARBA" id="ARBA00005109"/>
    </source>
</evidence>
<organism evidence="18 19">
    <name type="scientific">Eragrostis curvula</name>
    <name type="common">weeping love grass</name>
    <dbReference type="NCBI Taxonomy" id="38414"/>
    <lineage>
        <taxon>Eukaryota</taxon>
        <taxon>Viridiplantae</taxon>
        <taxon>Streptophyta</taxon>
        <taxon>Embryophyta</taxon>
        <taxon>Tracheophyta</taxon>
        <taxon>Spermatophyta</taxon>
        <taxon>Magnoliopsida</taxon>
        <taxon>Liliopsida</taxon>
        <taxon>Poales</taxon>
        <taxon>Poaceae</taxon>
        <taxon>PACMAD clade</taxon>
        <taxon>Chloridoideae</taxon>
        <taxon>Eragrostideae</taxon>
        <taxon>Eragrostidinae</taxon>
        <taxon>Eragrostis</taxon>
    </lineage>
</organism>
<dbReference type="Gene3D" id="3.40.50.720">
    <property type="entry name" value="NAD(P)-binding Rossmann-like Domain"/>
    <property type="match status" value="1"/>
</dbReference>
<evidence type="ECO:0000256" key="12">
    <source>
        <dbReference type="ARBA" id="ARBA00023128"/>
    </source>
</evidence>
<feature type="compositionally biased region" description="Polar residues" evidence="15">
    <location>
        <begin position="146"/>
        <end position="168"/>
    </location>
</feature>
<feature type="compositionally biased region" description="Pro residues" evidence="15">
    <location>
        <begin position="1"/>
        <end position="10"/>
    </location>
</feature>
<dbReference type="GO" id="GO:0005739">
    <property type="term" value="C:mitochondrion"/>
    <property type="evidence" value="ECO:0007669"/>
    <property type="project" value="UniProtKB-SubCell"/>
</dbReference>
<feature type="compositionally biased region" description="Polar residues" evidence="15">
    <location>
        <begin position="45"/>
        <end position="65"/>
    </location>
</feature>
<protein>
    <recommendedName>
        <fullName evidence="4 14">3-hydroxyisobutyrate dehydrogenase</fullName>
        <shortName evidence="14">HIBADH</shortName>
        <ecNumber evidence="4 14">1.1.1.31</ecNumber>
    </recommendedName>
</protein>
<gene>
    <name evidence="18" type="ORF">EJB05_41954</name>
</gene>
<dbReference type="Gene3D" id="3.30.40.10">
    <property type="entry name" value="Zinc/RING finger domain, C3HC4 (zinc finger)"/>
    <property type="match status" value="1"/>
</dbReference>
<dbReference type="Gramene" id="TVU08545">
    <property type="protein sequence ID" value="TVU08545"/>
    <property type="gene ID" value="EJB05_41954"/>
</dbReference>
<dbReference type="InterPro" id="IPR036291">
    <property type="entry name" value="NAD(P)-bd_dom_sf"/>
</dbReference>
<dbReference type="SUPFAM" id="SSF57850">
    <property type="entry name" value="RING/U-box"/>
    <property type="match status" value="1"/>
</dbReference>
<dbReference type="CDD" id="cd16495">
    <property type="entry name" value="RING_CH-C4HC3_MARCH"/>
    <property type="match status" value="1"/>
</dbReference>
<keyword evidence="7" id="KW-0863">Zinc-finger</keyword>
<evidence type="ECO:0000256" key="14">
    <source>
        <dbReference type="RuleBase" id="RU910714"/>
    </source>
</evidence>
<dbReference type="Gene3D" id="1.10.1040.10">
    <property type="entry name" value="N-(1-d-carboxylethyl)-l-norvaline Dehydrogenase, domain 2"/>
    <property type="match status" value="1"/>
</dbReference>
<feature type="transmembrane region" description="Helical" evidence="16">
    <location>
        <begin position="385"/>
        <end position="408"/>
    </location>
</feature>
<keyword evidence="11 14" id="KW-0520">NAD</keyword>
<feature type="compositionally biased region" description="Polar residues" evidence="15">
    <location>
        <begin position="212"/>
        <end position="221"/>
    </location>
</feature>
<keyword evidence="5 14" id="KW-0101">Branched-chain amino acid catabolism</keyword>
<evidence type="ECO:0000256" key="3">
    <source>
        <dbReference type="ARBA" id="ARBA00006013"/>
    </source>
</evidence>
<evidence type="ECO:0000256" key="6">
    <source>
        <dbReference type="ARBA" id="ARBA00022723"/>
    </source>
</evidence>
<dbReference type="InterPro" id="IPR013328">
    <property type="entry name" value="6PGD_dom2"/>
</dbReference>
<comment type="caution">
    <text evidence="18">The sequence shown here is derived from an EMBL/GenBank/DDBJ whole genome shotgun (WGS) entry which is preliminary data.</text>
</comment>
<dbReference type="InterPro" id="IPR011016">
    <property type="entry name" value="Znf_RING-CH"/>
</dbReference>
<dbReference type="OrthoDB" id="435038at2759"/>
<name>A0A5J9TB02_9POAL</name>
<keyword evidence="16" id="KW-0472">Membrane</keyword>
<keyword evidence="8" id="KW-0862">Zinc</keyword>
<dbReference type="EC" id="1.1.1.31" evidence="4 14"/>
<evidence type="ECO:0000256" key="4">
    <source>
        <dbReference type="ARBA" id="ARBA00012991"/>
    </source>
</evidence>
<dbReference type="PANTHER" id="PTHR46158">
    <property type="entry name" value="OS02G0165000 PROTEIN"/>
    <property type="match status" value="1"/>
</dbReference>
<dbReference type="GO" id="GO:0008442">
    <property type="term" value="F:3-hydroxyisobutyrate dehydrogenase activity"/>
    <property type="evidence" value="ECO:0007669"/>
    <property type="project" value="UniProtKB-EC"/>
</dbReference>
<dbReference type="FunFam" id="3.40.50.720:FF:000119">
    <property type="entry name" value="3-hydroxyisobutyrate dehydrogenase"/>
    <property type="match status" value="1"/>
</dbReference>
<evidence type="ECO:0000256" key="10">
    <source>
        <dbReference type="ARBA" id="ARBA00023002"/>
    </source>
</evidence>
<feature type="transmembrane region" description="Helical" evidence="16">
    <location>
        <begin position="414"/>
        <end position="438"/>
    </location>
</feature>
<feature type="region of interest" description="Disordered" evidence="15">
    <location>
        <begin position="140"/>
        <end position="168"/>
    </location>
</feature>
<dbReference type="GO" id="GO:0008270">
    <property type="term" value="F:zinc ion binding"/>
    <property type="evidence" value="ECO:0007669"/>
    <property type="project" value="UniProtKB-KW"/>
</dbReference>
<feature type="compositionally biased region" description="Basic and acidic residues" evidence="15">
    <location>
        <begin position="459"/>
        <end position="475"/>
    </location>
</feature>
<evidence type="ECO:0000259" key="17">
    <source>
        <dbReference type="PROSITE" id="PS51292"/>
    </source>
</evidence>
<keyword evidence="16" id="KW-0812">Transmembrane</keyword>
<feature type="compositionally biased region" description="Polar residues" evidence="15">
    <location>
        <begin position="108"/>
        <end position="117"/>
    </location>
</feature>
<evidence type="ECO:0000256" key="9">
    <source>
        <dbReference type="ARBA" id="ARBA00022946"/>
    </source>
</evidence>
<proteinExistence type="inferred from homology"/>
<evidence type="ECO:0000256" key="1">
    <source>
        <dbReference type="ARBA" id="ARBA00004173"/>
    </source>
</evidence>
<feature type="transmembrane region" description="Helical" evidence="16">
    <location>
        <begin position="357"/>
        <end position="378"/>
    </location>
</feature>
<dbReference type="SUPFAM" id="SSF51735">
    <property type="entry name" value="NAD(P)-binding Rossmann-fold domains"/>
    <property type="match status" value="1"/>
</dbReference>
<evidence type="ECO:0000256" key="8">
    <source>
        <dbReference type="ARBA" id="ARBA00022833"/>
    </source>
</evidence>
<feature type="compositionally biased region" description="Polar residues" evidence="15">
    <location>
        <begin position="73"/>
        <end position="82"/>
    </location>
</feature>
<keyword evidence="16" id="KW-1133">Transmembrane helix</keyword>
<feature type="region of interest" description="Disordered" evidence="15">
    <location>
        <begin position="449"/>
        <end position="482"/>
    </location>
</feature>
<dbReference type="Pfam" id="PF03446">
    <property type="entry name" value="NAD_binding_2"/>
    <property type="match status" value="1"/>
</dbReference>
<keyword evidence="19" id="KW-1185">Reference proteome</keyword>
<feature type="region of interest" description="Disordered" evidence="15">
    <location>
        <begin position="202"/>
        <end position="233"/>
    </location>
</feature>
<evidence type="ECO:0000313" key="19">
    <source>
        <dbReference type="Proteomes" id="UP000324897"/>
    </source>
</evidence>